<dbReference type="Proteomes" id="UP000183567">
    <property type="component" value="Unassembled WGS sequence"/>
</dbReference>
<comment type="caution">
    <text evidence="2">The sequence shown here is derived from an EMBL/GenBank/DDBJ whole genome shotgun (WGS) entry which is preliminary data.</text>
</comment>
<dbReference type="AlphaFoldDB" id="A0A1J8Q7L2"/>
<accession>A0A1J8Q7L2</accession>
<sequence>MADSAFSLTVSELQNYRASQYVGVAGLVVLLWDHLLTFNDEVRLIWRAPLSIPKLLFLFNRYAVPISLIALTYATSGLSDDTLPDSNFSSAKYGLVSGWYLACCLSAPATSSSSCVYGSSGIAGPDLCFLL</sequence>
<dbReference type="OrthoDB" id="3251775at2759"/>
<protein>
    <recommendedName>
        <fullName evidence="1">DUF6533 domain-containing protein</fullName>
    </recommendedName>
</protein>
<evidence type="ECO:0000259" key="1">
    <source>
        <dbReference type="Pfam" id="PF20151"/>
    </source>
</evidence>
<gene>
    <name evidence="2" type="ORF">AZE42_04038</name>
</gene>
<dbReference type="Pfam" id="PF20151">
    <property type="entry name" value="DUF6533"/>
    <property type="match status" value="1"/>
</dbReference>
<proteinExistence type="predicted"/>
<reference evidence="2 3" key="1">
    <citation type="submission" date="2016-03" db="EMBL/GenBank/DDBJ databases">
        <title>Comparative genomics of the ectomycorrhizal sister species Rhizopogon vinicolor and Rhizopogon vesiculosus (Basidiomycota: Boletales) reveals a divergence of the mating type B locus.</title>
        <authorList>
            <person name="Mujic A.B."/>
            <person name="Kuo A."/>
            <person name="Tritt A."/>
            <person name="Lipzen A."/>
            <person name="Chen C."/>
            <person name="Johnson J."/>
            <person name="Sharma A."/>
            <person name="Barry K."/>
            <person name="Grigoriev I.V."/>
            <person name="Spatafora J.W."/>
        </authorList>
    </citation>
    <scope>NUCLEOTIDE SEQUENCE [LARGE SCALE GENOMIC DNA]</scope>
    <source>
        <strain evidence="2 3">AM-OR11-056</strain>
    </source>
</reference>
<dbReference type="InterPro" id="IPR045340">
    <property type="entry name" value="DUF6533"/>
</dbReference>
<name>A0A1J8Q7L2_9AGAM</name>
<evidence type="ECO:0000313" key="3">
    <source>
        <dbReference type="Proteomes" id="UP000183567"/>
    </source>
</evidence>
<evidence type="ECO:0000313" key="2">
    <source>
        <dbReference type="EMBL" id="OJA16639.1"/>
    </source>
</evidence>
<keyword evidence="3" id="KW-1185">Reference proteome</keyword>
<dbReference type="EMBL" id="LVVM01002477">
    <property type="protein sequence ID" value="OJA16639.1"/>
    <property type="molecule type" value="Genomic_DNA"/>
</dbReference>
<organism evidence="2 3">
    <name type="scientific">Rhizopogon vesiculosus</name>
    <dbReference type="NCBI Taxonomy" id="180088"/>
    <lineage>
        <taxon>Eukaryota</taxon>
        <taxon>Fungi</taxon>
        <taxon>Dikarya</taxon>
        <taxon>Basidiomycota</taxon>
        <taxon>Agaricomycotina</taxon>
        <taxon>Agaricomycetes</taxon>
        <taxon>Agaricomycetidae</taxon>
        <taxon>Boletales</taxon>
        <taxon>Suillineae</taxon>
        <taxon>Rhizopogonaceae</taxon>
        <taxon>Rhizopogon</taxon>
    </lineage>
</organism>
<feature type="domain" description="DUF6533" evidence="1">
    <location>
        <begin position="21"/>
        <end position="66"/>
    </location>
</feature>